<keyword evidence="4" id="KW-1185">Reference proteome</keyword>
<feature type="compositionally biased region" description="Gly residues" evidence="1">
    <location>
        <begin position="1"/>
        <end position="10"/>
    </location>
</feature>
<dbReference type="AlphaFoldDB" id="A0A672JAP6"/>
<evidence type="ECO:0000313" key="3">
    <source>
        <dbReference type="Ensembl" id="ENSSFAP00005050277.1"/>
    </source>
</evidence>
<feature type="compositionally biased region" description="Pro residues" evidence="1">
    <location>
        <begin position="12"/>
        <end position="21"/>
    </location>
</feature>
<dbReference type="Proteomes" id="UP000472267">
    <property type="component" value="Unassembled WGS sequence"/>
</dbReference>
<dbReference type="GO" id="GO:0005085">
    <property type="term" value="F:guanyl-nucleotide exchange factor activity"/>
    <property type="evidence" value="ECO:0007669"/>
    <property type="project" value="TreeGrafter"/>
</dbReference>
<dbReference type="InParanoid" id="A0A672JAP6"/>
<dbReference type="InterPro" id="IPR000299">
    <property type="entry name" value="FERM_domain"/>
</dbReference>
<evidence type="ECO:0000313" key="4">
    <source>
        <dbReference type="Proteomes" id="UP000472267"/>
    </source>
</evidence>
<reference evidence="3" key="2">
    <citation type="submission" date="2025-09" db="UniProtKB">
        <authorList>
            <consortium name="Ensembl"/>
        </authorList>
    </citation>
    <scope>IDENTIFICATION</scope>
</reference>
<dbReference type="InterPro" id="IPR029071">
    <property type="entry name" value="Ubiquitin-like_domsf"/>
</dbReference>
<protein>
    <recommendedName>
        <fullName evidence="2">FERM domain-containing protein</fullName>
    </recommendedName>
</protein>
<dbReference type="PROSITE" id="PS50057">
    <property type="entry name" value="FERM_3"/>
    <property type="match status" value="1"/>
</dbReference>
<dbReference type="Gene3D" id="3.10.20.90">
    <property type="entry name" value="Phosphatidylinositol 3-kinase Catalytic Subunit, Chain A, domain 1"/>
    <property type="match status" value="1"/>
</dbReference>
<dbReference type="Ensembl" id="ENSSFAT00005051909.1">
    <property type="protein sequence ID" value="ENSSFAP00005050277.1"/>
    <property type="gene ID" value="ENSSFAG00005024262.1"/>
</dbReference>
<name>A0A672JAP6_SALFA</name>
<dbReference type="PANTHER" id="PTHR45858:SF2">
    <property type="entry name" value="FERM, ARHGEF AND PLECKSTRIN DOMAIN-CONTAINING PROTEIN 1"/>
    <property type="match status" value="1"/>
</dbReference>
<proteinExistence type="predicted"/>
<dbReference type="SUPFAM" id="SSF54236">
    <property type="entry name" value="Ubiquitin-like"/>
    <property type="match status" value="1"/>
</dbReference>
<reference evidence="3" key="1">
    <citation type="submission" date="2025-08" db="UniProtKB">
        <authorList>
            <consortium name="Ensembl"/>
        </authorList>
    </citation>
    <scope>IDENTIFICATION</scope>
</reference>
<evidence type="ECO:0000256" key="1">
    <source>
        <dbReference type="SAM" id="MobiDB-lite"/>
    </source>
</evidence>
<organism evidence="3 4">
    <name type="scientific">Salarias fasciatus</name>
    <name type="common">Jewelled blenny</name>
    <name type="synonym">Blennius fasciatus</name>
    <dbReference type="NCBI Taxonomy" id="181472"/>
    <lineage>
        <taxon>Eukaryota</taxon>
        <taxon>Metazoa</taxon>
        <taxon>Chordata</taxon>
        <taxon>Craniata</taxon>
        <taxon>Vertebrata</taxon>
        <taxon>Euteleostomi</taxon>
        <taxon>Actinopterygii</taxon>
        <taxon>Neopterygii</taxon>
        <taxon>Teleostei</taxon>
        <taxon>Neoteleostei</taxon>
        <taxon>Acanthomorphata</taxon>
        <taxon>Ovalentaria</taxon>
        <taxon>Blenniimorphae</taxon>
        <taxon>Blenniiformes</taxon>
        <taxon>Blennioidei</taxon>
        <taxon>Blenniidae</taxon>
        <taxon>Salariinae</taxon>
        <taxon>Salarias</taxon>
    </lineage>
</organism>
<accession>A0A672JAP6</accession>
<dbReference type="PANTHER" id="PTHR45858">
    <property type="entry name" value="FERM DOMAIN CONTAINING PROTEIN"/>
    <property type="match status" value="1"/>
</dbReference>
<feature type="domain" description="FERM" evidence="2">
    <location>
        <begin position="23"/>
        <end position="109"/>
    </location>
</feature>
<dbReference type="Pfam" id="PF09379">
    <property type="entry name" value="FERM_N"/>
    <property type="match status" value="1"/>
</dbReference>
<sequence>MVEPGEGLGPGLRPPSQPPGPRVALKVQMLDDSVESFQLAVSQRDHRAPGKVLFDLVCVHLNLTEGDYFGLEYQDHRKMTGSRNRYCVPTPVLTFSCVQILSTDTSANI</sequence>
<feature type="region of interest" description="Disordered" evidence="1">
    <location>
        <begin position="1"/>
        <end position="23"/>
    </location>
</feature>
<dbReference type="InterPro" id="IPR051835">
    <property type="entry name" value="RAC1-GEF"/>
</dbReference>
<dbReference type="InterPro" id="IPR018979">
    <property type="entry name" value="FERM_N"/>
</dbReference>
<evidence type="ECO:0000259" key="2">
    <source>
        <dbReference type="PROSITE" id="PS50057"/>
    </source>
</evidence>